<evidence type="ECO:0000313" key="4">
    <source>
        <dbReference type="WBParaSite" id="TCNE_0001481301-mRNA-1"/>
    </source>
</evidence>
<organism evidence="3 4">
    <name type="scientific">Toxocara canis</name>
    <name type="common">Canine roundworm</name>
    <dbReference type="NCBI Taxonomy" id="6265"/>
    <lineage>
        <taxon>Eukaryota</taxon>
        <taxon>Metazoa</taxon>
        <taxon>Ecdysozoa</taxon>
        <taxon>Nematoda</taxon>
        <taxon>Chromadorea</taxon>
        <taxon>Rhabditida</taxon>
        <taxon>Spirurina</taxon>
        <taxon>Ascaridomorpha</taxon>
        <taxon>Ascaridoidea</taxon>
        <taxon>Toxocaridae</taxon>
        <taxon>Toxocara</taxon>
    </lineage>
</organism>
<accession>A0A183V243</accession>
<keyword evidence="3" id="KW-1185">Reference proteome</keyword>
<dbReference type="Proteomes" id="UP000050794">
    <property type="component" value="Unassembled WGS sequence"/>
</dbReference>
<gene>
    <name evidence="2" type="ORF">TCNE_LOCUS14813</name>
</gene>
<sequence>MEMREDGTTVDLTLIQESSQESSSQSQSSEQLSFTAAKTKRDVPSEKDKPPEDARKVEFTKNAHEERAGDEHHGEDGGSVGEDGERGATRHIIIDENESGESGVLFPRDYEGVGSGMSQCISQEIPDGTDTSQRSVLSQDISHDNAMHTGLLQKRAGEWADENSQEQISSMRERFSDDSRSVFRQFQDGLFGDAVTSDGTGGSVEQMVFTAGMGDSDGTGSGSYPKDVFSSMGNPDSPFNFNLSDVNGNASAEELDPTALLNLSSALQGVYVYCFRHMCTELQMGNADSPFNFNLSDVNGNASAEELDPTALLNLSSALQGQSSRTSPDFFLNFVGGSAEDGDAPFTFNIGNDVDDSDGNDNSEEPLKFFGF</sequence>
<dbReference type="AlphaFoldDB" id="A0A183V243"/>
<reference evidence="2 3" key="2">
    <citation type="submission" date="2018-11" db="EMBL/GenBank/DDBJ databases">
        <authorList>
            <consortium name="Pathogen Informatics"/>
        </authorList>
    </citation>
    <scope>NUCLEOTIDE SEQUENCE [LARGE SCALE GENOMIC DNA]</scope>
</reference>
<proteinExistence type="predicted"/>
<evidence type="ECO:0000313" key="2">
    <source>
        <dbReference type="EMBL" id="VDM46134.1"/>
    </source>
</evidence>
<name>A0A183V243_TOXCA</name>
<evidence type="ECO:0000256" key="1">
    <source>
        <dbReference type="SAM" id="MobiDB-lite"/>
    </source>
</evidence>
<protein>
    <submittedName>
        <fullName evidence="4">Clathrin_bdg domain-containing protein</fullName>
    </submittedName>
</protein>
<dbReference type="EMBL" id="UYWY01022467">
    <property type="protein sequence ID" value="VDM46134.1"/>
    <property type="molecule type" value="Genomic_DNA"/>
</dbReference>
<evidence type="ECO:0000313" key="3">
    <source>
        <dbReference type="Proteomes" id="UP000050794"/>
    </source>
</evidence>
<feature type="region of interest" description="Disordered" evidence="1">
    <location>
        <begin position="1"/>
        <end position="86"/>
    </location>
</feature>
<feature type="compositionally biased region" description="Basic and acidic residues" evidence="1">
    <location>
        <begin position="39"/>
        <end position="76"/>
    </location>
</feature>
<reference evidence="4" key="1">
    <citation type="submission" date="2016-06" db="UniProtKB">
        <authorList>
            <consortium name="WormBaseParasite"/>
        </authorList>
    </citation>
    <scope>IDENTIFICATION</scope>
</reference>
<dbReference type="WBParaSite" id="TCNE_0001481301-mRNA-1">
    <property type="protein sequence ID" value="TCNE_0001481301-mRNA-1"/>
    <property type="gene ID" value="TCNE_0001481301"/>
</dbReference>
<feature type="compositionally biased region" description="Low complexity" evidence="1">
    <location>
        <begin position="16"/>
        <end position="31"/>
    </location>
</feature>